<organism evidence="3 4">
    <name type="scientific">Agaribacillus aureus</name>
    <dbReference type="NCBI Taxonomy" id="3051825"/>
    <lineage>
        <taxon>Bacteria</taxon>
        <taxon>Pseudomonadati</taxon>
        <taxon>Bacteroidota</taxon>
        <taxon>Cytophagia</taxon>
        <taxon>Cytophagales</taxon>
        <taxon>Splendidivirgaceae</taxon>
        <taxon>Agaribacillus</taxon>
    </lineage>
</organism>
<evidence type="ECO:0000313" key="4">
    <source>
        <dbReference type="Proteomes" id="UP001172083"/>
    </source>
</evidence>
<sequence>MVKTLGGKFGIAAVILSFFILKGHSQFSFEPDTSIPVSIDGNQLDLPWAGGLNSGQYQVMDLNNDNRDDLVIFDRTSGKILTYINIENNRYEYDSDYEHFFPEDVSNWMVLADYDCDGKKDIFTNALLGMKIYRNVSDDLPAWEVVADPLFTQGSSSRINLQVNESDIPAINDLDGDGDLDILVFNFFAGGTIDHHLNRSMEKYGICDSLDFQRVDRNWGRFAECNCGDYAFGETCAEKNGSRAARVNHAGGKALLAFDNDGDEDKDILFGDEECTDLVYFENHGTADAALMLDFNDNYPNTQDRISFPFFPAGYYEDVNFDGVKDLIVAPNTADNLGDLINFKNSSWLYLNSGSDSNPQFTFAGNDFIQNESLDLGENAYPLFLDFDSDGDSDLILSSKGFTRGDDFFATLFLFENVGNVTAPSFALIDEDYLNFSSLKLKNLQLFLADYDLDNQPDIIYTGSAEGDNLTKDVFFLPNNATGQNAFSFDLNQAQKIAFSTSNKDNLFFIDIDGDRYLDILLGKPTGAIVYYRNNASNEFVVENETFFNIGNDIFKRTPSINAFDLNGDNRLELIITNGSGKINIYEDFLNNIDNPSAPFESVVVNKLKESTVASRFGRQSWTGFADLNNDRLPEMIVGNVQGGVQLLLNKSQKKTDGDNGSNLTLVVYPNPVTDEKTLKIESNQPAELTLFNVLGQKISDLGAVNTNQILPVDISTLPNGLYLLMAKNTSGKNTERLLIQK</sequence>
<dbReference type="RefSeq" id="WP_346761848.1">
    <property type="nucleotide sequence ID" value="NZ_JAUJEB010000009.1"/>
</dbReference>
<dbReference type="Pfam" id="PF13517">
    <property type="entry name" value="FG-GAP_3"/>
    <property type="match status" value="1"/>
</dbReference>
<reference evidence="3" key="1">
    <citation type="submission" date="2023-06" db="EMBL/GenBank/DDBJ databases">
        <title>Genomic of Agaribacillus aureum.</title>
        <authorList>
            <person name="Wang G."/>
        </authorList>
    </citation>
    <scope>NUCLEOTIDE SEQUENCE</scope>
    <source>
        <strain evidence="3">BMA12</strain>
    </source>
</reference>
<dbReference type="Proteomes" id="UP001172083">
    <property type="component" value="Unassembled WGS sequence"/>
</dbReference>
<evidence type="ECO:0000259" key="2">
    <source>
        <dbReference type="Pfam" id="PF18962"/>
    </source>
</evidence>
<dbReference type="NCBIfam" id="TIGR04183">
    <property type="entry name" value="Por_Secre_tail"/>
    <property type="match status" value="1"/>
</dbReference>
<dbReference type="EMBL" id="JAUJEB010000009">
    <property type="protein sequence ID" value="MDN5216512.1"/>
    <property type="molecule type" value="Genomic_DNA"/>
</dbReference>
<dbReference type="SUPFAM" id="SSF69318">
    <property type="entry name" value="Integrin alpha N-terminal domain"/>
    <property type="match status" value="2"/>
</dbReference>
<accession>A0ABT8LHW0</accession>
<dbReference type="PANTHER" id="PTHR44103">
    <property type="entry name" value="PROPROTEIN CONVERTASE P"/>
    <property type="match status" value="1"/>
</dbReference>
<dbReference type="Gene3D" id="2.130.10.130">
    <property type="entry name" value="Integrin alpha, N-terminal"/>
    <property type="match status" value="2"/>
</dbReference>
<gene>
    <name evidence="3" type="ORF">QQ020_30870</name>
</gene>
<proteinExistence type="predicted"/>
<dbReference type="PANTHER" id="PTHR44103:SF1">
    <property type="entry name" value="PROPROTEIN CONVERTASE P"/>
    <property type="match status" value="1"/>
</dbReference>
<keyword evidence="4" id="KW-1185">Reference proteome</keyword>
<protein>
    <submittedName>
        <fullName evidence="3">T9SS type A sorting domain-containing protein</fullName>
    </submittedName>
</protein>
<feature type="domain" description="Secretion system C-terminal sorting" evidence="2">
    <location>
        <begin position="668"/>
        <end position="740"/>
    </location>
</feature>
<comment type="caution">
    <text evidence="3">The sequence shown here is derived from an EMBL/GenBank/DDBJ whole genome shotgun (WGS) entry which is preliminary data.</text>
</comment>
<evidence type="ECO:0000313" key="3">
    <source>
        <dbReference type="EMBL" id="MDN5216512.1"/>
    </source>
</evidence>
<dbReference type="InterPro" id="IPR028994">
    <property type="entry name" value="Integrin_alpha_N"/>
</dbReference>
<name>A0ABT8LHW0_9BACT</name>
<dbReference type="InterPro" id="IPR013517">
    <property type="entry name" value="FG-GAP"/>
</dbReference>
<keyword evidence="1" id="KW-0732">Signal</keyword>
<dbReference type="InterPro" id="IPR026444">
    <property type="entry name" value="Secre_tail"/>
</dbReference>
<dbReference type="Pfam" id="PF18962">
    <property type="entry name" value="Por_Secre_tail"/>
    <property type="match status" value="1"/>
</dbReference>
<evidence type="ECO:0000256" key="1">
    <source>
        <dbReference type="ARBA" id="ARBA00022729"/>
    </source>
</evidence>